<evidence type="ECO:0000313" key="5">
    <source>
        <dbReference type="EMBL" id="CAE6443244.1"/>
    </source>
</evidence>
<sequence length="642" mass="72044">MFSVPARSMTGCLACKNKRKKCDEAKPHCLRCQQADIQCPGYIYVMNSSKPTTKLRTLPAPRTLVNRFIATTHPDYPSQSLQELGPQLQGQLSTYYEPVAVEVPNNELDTSVVPDTRTPSEDIDMSNPWVFLSSFSGSLQCPSIDLNNLLGREPKTMNLEPVITLPSIGSARAMTSGQASFLESLFSLENPSDSIPTPQPLHHNIAPPFDSSMSPVSSWPLPGTKAGNEDTVSDDEDWEDVVSTICRVPILDKMAEGNALPYVLQGYATWVRRMAFEPLKMVRIARDFVFGQFAGGEESRWLITLLADIGSRVANLEITDGKYDSVLSMLQLAVRRRLNTANSITSPSRPELAKVLDTALETMSINFFVSPLSDVVVLREEAAPIFRRLCPEPSNTSIDLAPLLVHPLVCLRHYAHIDILFSVIMDMPALFRYNATLSDGQTTSSYESVLNISSESGLQWLHGIPDPFVLLFAKLKLIREDGLKPSSKMVESFEQEIRELQPFKGSSSDSALVIMRFVVQECWRQVAYTYLYMAICGDSANTLRVKEALKSFLKILQGVKPGRFPDDFLVMNLILISPAARRQRDREILRQRIKGIYLRGRTFRANENSLYIIEDYWARANNEKREVMWSDVAVSRKRIMGI</sequence>
<proteinExistence type="predicted"/>
<feature type="domain" description="Zn(2)-C6 fungal-type" evidence="4">
    <location>
        <begin position="11"/>
        <end position="39"/>
    </location>
</feature>
<comment type="caution">
    <text evidence="5">The sequence shown here is derived from an EMBL/GenBank/DDBJ whole genome shotgun (WGS) entry which is preliminary data.</text>
</comment>
<dbReference type="EMBL" id="CAJMWS010000424">
    <property type="protein sequence ID" value="CAE6443244.1"/>
    <property type="molecule type" value="Genomic_DNA"/>
</dbReference>
<gene>
    <name evidence="5" type="ORF">RDB_LOCUS133687</name>
</gene>
<accession>A0A8H3AYG1</accession>
<dbReference type="SUPFAM" id="SSF57701">
    <property type="entry name" value="Zn2/Cys6 DNA-binding domain"/>
    <property type="match status" value="1"/>
</dbReference>
<dbReference type="InterPro" id="IPR036864">
    <property type="entry name" value="Zn2-C6_fun-type_DNA-bd_sf"/>
</dbReference>
<evidence type="ECO:0000256" key="3">
    <source>
        <dbReference type="SAM" id="MobiDB-lite"/>
    </source>
</evidence>
<dbReference type="GO" id="GO:0005634">
    <property type="term" value="C:nucleus"/>
    <property type="evidence" value="ECO:0007669"/>
    <property type="project" value="UniProtKB-SubCell"/>
</dbReference>
<dbReference type="InterPro" id="IPR001138">
    <property type="entry name" value="Zn2Cys6_DnaBD"/>
</dbReference>
<evidence type="ECO:0000259" key="4">
    <source>
        <dbReference type="PROSITE" id="PS50048"/>
    </source>
</evidence>
<dbReference type="PROSITE" id="PS00463">
    <property type="entry name" value="ZN2_CY6_FUNGAL_1"/>
    <property type="match status" value="1"/>
</dbReference>
<keyword evidence="2" id="KW-0539">Nucleus</keyword>
<comment type="subcellular location">
    <subcellularLocation>
        <location evidence="1">Nucleus</location>
    </subcellularLocation>
</comment>
<dbReference type="SMART" id="SM00066">
    <property type="entry name" value="GAL4"/>
    <property type="match status" value="1"/>
</dbReference>
<dbReference type="Pfam" id="PF00172">
    <property type="entry name" value="Zn_clus"/>
    <property type="match status" value="1"/>
</dbReference>
<organism evidence="5 6">
    <name type="scientific">Rhizoctonia solani</name>
    <dbReference type="NCBI Taxonomy" id="456999"/>
    <lineage>
        <taxon>Eukaryota</taxon>
        <taxon>Fungi</taxon>
        <taxon>Dikarya</taxon>
        <taxon>Basidiomycota</taxon>
        <taxon>Agaricomycotina</taxon>
        <taxon>Agaricomycetes</taxon>
        <taxon>Cantharellales</taxon>
        <taxon>Ceratobasidiaceae</taxon>
        <taxon>Rhizoctonia</taxon>
    </lineage>
</organism>
<feature type="region of interest" description="Disordered" evidence="3">
    <location>
        <begin position="212"/>
        <end position="235"/>
    </location>
</feature>
<dbReference type="PANTHER" id="PTHR37534">
    <property type="entry name" value="TRANSCRIPTIONAL ACTIVATOR PROTEIN UGA3"/>
    <property type="match status" value="1"/>
</dbReference>
<dbReference type="Gene3D" id="4.10.240.10">
    <property type="entry name" value="Zn(2)-C6 fungal-type DNA-binding domain"/>
    <property type="match status" value="1"/>
</dbReference>
<dbReference type="Proteomes" id="UP000663846">
    <property type="component" value="Unassembled WGS sequence"/>
</dbReference>
<name>A0A8H3AYG1_9AGAM</name>
<protein>
    <recommendedName>
        <fullName evidence="4">Zn(2)-C6 fungal-type domain-containing protein</fullName>
    </recommendedName>
</protein>
<evidence type="ECO:0000256" key="1">
    <source>
        <dbReference type="ARBA" id="ARBA00004123"/>
    </source>
</evidence>
<dbReference type="AlphaFoldDB" id="A0A8H3AYG1"/>
<dbReference type="GO" id="GO:0008270">
    <property type="term" value="F:zinc ion binding"/>
    <property type="evidence" value="ECO:0007669"/>
    <property type="project" value="InterPro"/>
</dbReference>
<dbReference type="PROSITE" id="PS50048">
    <property type="entry name" value="ZN2_CY6_FUNGAL_2"/>
    <property type="match status" value="1"/>
</dbReference>
<dbReference type="Pfam" id="PF11951">
    <property type="entry name" value="Fungal_trans_2"/>
    <property type="match status" value="1"/>
</dbReference>
<dbReference type="PANTHER" id="PTHR37534:SF46">
    <property type="entry name" value="ZN(II)2CYS6 TRANSCRIPTION FACTOR (EUROFUNG)"/>
    <property type="match status" value="1"/>
</dbReference>
<reference evidence="5" key="1">
    <citation type="submission" date="2021-01" db="EMBL/GenBank/DDBJ databases">
        <authorList>
            <person name="Kaushik A."/>
        </authorList>
    </citation>
    <scope>NUCLEOTIDE SEQUENCE</scope>
    <source>
        <strain evidence="5">AG1-1C</strain>
    </source>
</reference>
<dbReference type="GO" id="GO:0000981">
    <property type="term" value="F:DNA-binding transcription factor activity, RNA polymerase II-specific"/>
    <property type="evidence" value="ECO:0007669"/>
    <property type="project" value="InterPro"/>
</dbReference>
<dbReference type="InterPro" id="IPR021858">
    <property type="entry name" value="Fun_TF"/>
</dbReference>
<evidence type="ECO:0000313" key="6">
    <source>
        <dbReference type="Proteomes" id="UP000663846"/>
    </source>
</evidence>
<evidence type="ECO:0000256" key="2">
    <source>
        <dbReference type="ARBA" id="ARBA00023242"/>
    </source>
</evidence>
<dbReference type="CDD" id="cd00067">
    <property type="entry name" value="GAL4"/>
    <property type="match status" value="1"/>
</dbReference>